<keyword evidence="5" id="KW-1185">Reference proteome</keyword>
<evidence type="ECO:0000256" key="2">
    <source>
        <dbReference type="PROSITE-ProRule" id="PRU00335"/>
    </source>
</evidence>
<feature type="domain" description="HTH tetR-type" evidence="3">
    <location>
        <begin position="19"/>
        <end position="79"/>
    </location>
</feature>
<evidence type="ECO:0000256" key="1">
    <source>
        <dbReference type="ARBA" id="ARBA00023125"/>
    </source>
</evidence>
<dbReference type="Gene3D" id="1.10.357.10">
    <property type="entry name" value="Tetracycline Repressor, domain 2"/>
    <property type="match status" value="1"/>
</dbReference>
<dbReference type="SUPFAM" id="SSF46689">
    <property type="entry name" value="Homeodomain-like"/>
    <property type="match status" value="1"/>
</dbReference>
<dbReference type="Pfam" id="PF00440">
    <property type="entry name" value="TetR_N"/>
    <property type="match status" value="1"/>
</dbReference>
<dbReference type="GO" id="GO:0003700">
    <property type="term" value="F:DNA-binding transcription factor activity"/>
    <property type="evidence" value="ECO:0007669"/>
    <property type="project" value="TreeGrafter"/>
</dbReference>
<dbReference type="PANTHER" id="PTHR30055:SF187">
    <property type="entry name" value="TRANSCRIPTIONAL REGULATORY PROTEIN"/>
    <property type="match status" value="1"/>
</dbReference>
<evidence type="ECO:0000313" key="4">
    <source>
        <dbReference type="EMBL" id="NWF45145.1"/>
    </source>
</evidence>
<evidence type="ECO:0000259" key="3">
    <source>
        <dbReference type="PROSITE" id="PS50977"/>
    </source>
</evidence>
<evidence type="ECO:0000313" key="5">
    <source>
        <dbReference type="Proteomes" id="UP000545507"/>
    </source>
</evidence>
<dbReference type="EMBL" id="VYGV01000006">
    <property type="protein sequence ID" value="NWF45145.1"/>
    <property type="molecule type" value="Genomic_DNA"/>
</dbReference>
<dbReference type="Proteomes" id="UP000545507">
    <property type="component" value="Unassembled WGS sequence"/>
</dbReference>
<dbReference type="InterPro" id="IPR001647">
    <property type="entry name" value="HTH_TetR"/>
</dbReference>
<gene>
    <name evidence="4" type="ORF">F3K02_07750</name>
</gene>
<sequence>MPRMKAPSMVTNDTTSELHEHRSRLLQAMAGVSASKGVAAATIADIVREAGVSKRTFYEHFDCKETCFLALYRLTSASALRTLREAVQPDRPWQTQVEHALDAYFAHLAAGPGLVGTLFVEIHHLGSEGLRVRREVMAQFADFVLETVNGGPDSGGVPLSQVLTPTMALAAVGGINELVMLAIERGEVDRLQELTPCASAVVRLLTRADAA</sequence>
<protein>
    <submittedName>
        <fullName evidence="4">TetR/AcrR family transcriptional regulator</fullName>
    </submittedName>
</protein>
<keyword evidence="1 2" id="KW-0238">DNA-binding</keyword>
<comment type="caution">
    <text evidence="4">The sequence shown here is derived from an EMBL/GenBank/DDBJ whole genome shotgun (WGS) entry which is preliminary data.</text>
</comment>
<dbReference type="AlphaFoldDB" id="A0A7Y8GUL1"/>
<dbReference type="InterPro" id="IPR050109">
    <property type="entry name" value="HTH-type_TetR-like_transc_reg"/>
</dbReference>
<name>A0A7Y8GUL1_9BURK</name>
<dbReference type="InterPro" id="IPR009057">
    <property type="entry name" value="Homeodomain-like_sf"/>
</dbReference>
<reference evidence="4 5" key="1">
    <citation type="submission" date="2019-09" db="EMBL/GenBank/DDBJ databases">
        <title>Hydrogenophaga aromatica sp. nov., isolated from a para-xylene-degrading enrichment culture.</title>
        <authorList>
            <person name="Tancsics A."/>
            <person name="Banerjee S."/>
        </authorList>
    </citation>
    <scope>NUCLEOTIDE SEQUENCE [LARGE SCALE GENOMIC DNA]</scope>
    <source>
        <strain evidence="4 5">D2P1</strain>
    </source>
</reference>
<dbReference type="PROSITE" id="PS50977">
    <property type="entry name" value="HTH_TETR_2"/>
    <property type="match status" value="1"/>
</dbReference>
<proteinExistence type="predicted"/>
<organism evidence="4 5">
    <name type="scientific">Hydrogenophaga aromaticivorans</name>
    <dbReference type="NCBI Taxonomy" id="2610898"/>
    <lineage>
        <taxon>Bacteria</taxon>
        <taxon>Pseudomonadati</taxon>
        <taxon>Pseudomonadota</taxon>
        <taxon>Betaproteobacteria</taxon>
        <taxon>Burkholderiales</taxon>
        <taxon>Comamonadaceae</taxon>
        <taxon>Hydrogenophaga</taxon>
    </lineage>
</organism>
<accession>A0A7Y8GUL1</accession>
<feature type="DNA-binding region" description="H-T-H motif" evidence="2">
    <location>
        <begin position="42"/>
        <end position="61"/>
    </location>
</feature>
<dbReference type="GO" id="GO:0000976">
    <property type="term" value="F:transcription cis-regulatory region binding"/>
    <property type="evidence" value="ECO:0007669"/>
    <property type="project" value="TreeGrafter"/>
</dbReference>
<dbReference type="PANTHER" id="PTHR30055">
    <property type="entry name" value="HTH-TYPE TRANSCRIPTIONAL REGULATOR RUTR"/>
    <property type="match status" value="1"/>
</dbReference>